<dbReference type="CDD" id="cd03671">
    <property type="entry name" value="NUDIX_Ap4A_hydrolase_plant_like"/>
    <property type="match status" value="1"/>
</dbReference>
<dbReference type="InterPro" id="IPR015797">
    <property type="entry name" value="NUDIX_hydrolase-like_dom_sf"/>
</dbReference>
<dbReference type="InterPro" id="IPR022927">
    <property type="entry name" value="RppH"/>
</dbReference>
<dbReference type="Pfam" id="PF00293">
    <property type="entry name" value="NUDIX"/>
    <property type="match status" value="1"/>
</dbReference>
<reference evidence="5 6" key="1">
    <citation type="submission" date="2020-12" db="EMBL/GenBank/DDBJ databases">
        <title>Sulforoseuscoccus oceanibium gen. nov., sp. nov., a representative of the phylum Verrucomicrobia with special cytoplasmic membrane, and proposal of Sulforoseuscoccusaceae fam. nov.</title>
        <authorList>
            <person name="Xi F."/>
        </authorList>
    </citation>
    <scope>NUCLEOTIDE SEQUENCE [LARGE SCALE GENOMIC DNA]</scope>
    <source>
        <strain evidence="5 6">T37</strain>
    </source>
</reference>
<dbReference type="Proteomes" id="UP000475117">
    <property type="component" value="Chromosome"/>
</dbReference>
<dbReference type="InterPro" id="IPR000086">
    <property type="entry name" value="NUDIX_hydrolase_dom"/>
</dbReference>
<dbReference type="EC" id="3.6.1.-" evidence="5"/>
<dbReference type="InterPro" id="IPR020476">
    <property type="entry name" value="Nudix_hydrolase"/>
</dbReference>
<dbReference type="PANTHER" id="PTHR43046:SF14">
    <property type="entry name" value="MUTT_NUDIX FAMILY PROTEIN"/>
    <property type="match status" value="1"/>
</dbReference>
<dbReference type="GO" id="GO:0016462">
    <property type="term" value="F:pyrophosphatase activity"/>
    <property type="evidence" value="ECO:0007669"/>
    <property type="project" value="UniProtKB-ARBA"/>
</dbReference>
<dbReference type="EMBL" id="CP066776">
    <property type="protein sequence ID" value="QQL44438.1"/>
    <property type="molecule type" value="Genomic_DNA"/>
</dbReference>
<evidence type="ECO:0000313" key="6">
    <source>
        <dbReference type="Proteomes" id="UP000475117"/>
    </source>
</evidence>
<dbReference type="KEGG" id="soa:G3M56_011155"/>
<evidence type="ECO:0000256" key="2">
    <source>
        <dbReference type="ARBA" id="ARBA00001946"/>
    </source>
</evidence>
<evidence type="ECO:0000313" key="5">
    <source>
        <dbReference type="EMBL" id="QQL44438.1"/>
    </source>
</evidence>
<dbReference type="PROSITE" id="PS00893">
    <property type="entry name" value="NUDIX_BOX"/>
    <property type="match status" value="1"/>
</dbReference>
<keyword evidence="6" id="KW-1185">Reference proteome</keyword>
<name>A0A6B3LDV4_9BACT</name>
<evidence type="ECO:0000256" key="1">
    <source>
        <dbReference type="ARBA" id="ARBA00001936"/>
    </source>
</evidence>
<gene>
    <name evidence="5" type="ORF">G3M56_011155</name>
</gene>
<dbReference type="PROSITE" id="PS51462">
    <property type="entry name" value="NUDIX"/>
    <property type="match status" value="1"/>
</dbReference>
<dbReference type="InterPro" id="IPR020084">
    <property type="entry name" value="NUDIX_hydrolase_CS"/>
</dbReference>
<proteinExistence type="inferred from homology"/>
<organism evidence="5 6">
    <name type="scientific">Sulfuriroseicoccus oceanibius</name>
    <dbReference type="NCBI Taxonomy" id="2707525"/>
    <lineage>
        <taxon>Bacteria</taxon>
        <taxon>Pseudomonadati</taxon>
        <taxon>Verrucomicrobiota</taxon>
        <taxon>Verrucomicrobiia</taxon>
        <taxon>Verrucomicrobiales</taxon>
        <taxon>Verrucomicrobiaceae</taxon>
        <taxon>Sulfuriroseicoccus</taxon>
    </lineage>
</organism>
<dbReference type="AlphaFoldDB" id="A0A6B3LDV4"/>
<dbReference type="Gene3D" id="3.90.79.10">
    <property type="entry name" value="Nucleoside Triphosphate Pyrophosphohydrolase"/>
    <property type="match status" value="1"/>
</dbReference>
<comment type="cofactor">
    <cofactor evidence="1">
        <name>Mn(2+)</name>
        <dbReference type="ChEBI" id="CHEBI:29035"/>
    </cofactor>
</comment>
<comment type="cofactor">
    <cofactor evidence="2">
        <name>Mg(2+)</name>
        <dbReference type="ChEBI" id="CHEBI:18420"/>
    </cofactor>
</comment>
<comment type="similarity">
    <text evidence="4">Belongs to the Nudix hydrolase family.</text>
</comment>
<accession>A0A6B3LDV4</accession>
<dbReference type="PANTHER" id="PTHR43046">
    <property type="entry name" value="GDP-MANNOSE MANNOSYL HYDROLASE"/>
    <property type="match status" value="1"/>
</dbReference>
<evidence type="ECO:0000256" key="4">
    <source>
        <dbReference type="RuleBase" id="RU003476"/>
    </source>
</evidence>
<sequence>MSASSMDKVNTEKKYRPNVAALLLNNDDKVLIAERIRHANSWQFPQGGIDRGETPDEALFRELREEIGTPPHLVHVLDRKEGYRYEFPASMRRFGSNIGQEQTYFLCRFLGSDRDINLRTRHPEFRSFQWIDPRDFELEWLPEFKHGVYRAVLKDFFGVEFP</sequence>
<dbReference type="NCBIfam" id="NF001936">
    <property type="entry name" value="PRK00714.1-3"/>
    <property type="match status" value="1"/>
</dbReference>
<dbReference type="RefSeq" id="WP_235203401.1">
    <property type="nucleotide sequence ID" value="NZ_CP066776.1"/>
</dbReference>
<protein>
    <submittedName>
        <fullName evidence="5">RNA pyrophosphohydrolase</fullName>
        <ecNumber evidence="5">3.6.1.-</ecNumber>
    </submittedName>
</protein>
<evidence type="ECO:0000256" key="3">
    <source>
        <dbReference type="ARBA" id="ARBA00022801"/>
    </source>
</evidence>
<keyword evidence="3 4" id="KW-0378">Hydrolase</keyword>
<dbReference type="SUPFAM" id="SSF55811">
    <property type="entry name" value="Nudix"/>
    <property type="match status" value="1"/>
</dbReference>
<dbReference type="PRINTS" id="PR00502">
    <property type="entry name" value="NUDIXFAMILY"/>
</dbReference>